<gene>
    <name evidence="2" type="ORF">SAMN04488042_101286</name>
</gene>
<evidence type="ECO:0000313" key="2">
    <source>
        <dbReference type="EMBL" id="SFL46081.1"/>
    </source>
</evidence>
<sequence length="238" mass="24872">MEQGSLMQALLLATLAGASIPVGAALTWFEGWLPEQEDNTLRHFVMAFGGGALVSAIALVLVPEGVEMLAPGWAVALFGLGGLAFMLVDRALDQSGSKAAMFLAMLLDYVPEALALGALLTAKADVALLMAVMIALQNLPEGFNAFREMTGAGLARARVMVVFLLMVPVGPLAAWVGLSFLSDAPGMLGAVMLFASGGILFLLFQDIAPRVPLKHHWVPSFGAVAGFMLGLAGYLITN</sequence>
<proteinExistence type="predicted"/>
<keyword evidence="3" id="KW-1185">Reference proteome</keyword>
<feature type="transmembrane region" description="Helical" evidence="1">
    <location>
        <begin position="158"/>
        <end position="178"/>
    </location>
</feature>
<feature type="transmembrane region" description="Helical" evidence="1">
    <location>
        <begin position="68"/>
        <end position="88"/>
    </location>
</feature>
<keyword evidence="1" id="KW-0812">Transmembrane</keyword>
<evidence type="ECO:0000313" key="3">
    <source>
        <dbReference type="Proteomes" id="UP000199144"/>
    </source>
</evidence>
<feature type="transmembrane region" description="Helical" evidence="1">
    <location>
        <begin position="41"/>
        <end position="62"/>
    </location>
</feature>
<dbReference type="EMBL" id="FOTQ01000001">
    <property type="protein sequence ID" value="SFL46081.1"/>
    <property type="molecule type" value="Genomic_DNA"/>
</dbReference>
<accession>A0A1I4HWS0</accession>
<name>A0A1I4HWS0_9RHOB</name>
<dbReference type="RefSeq" id="WP_093090182.1">
    <property type="nucleotide sequence ID" value="NZ_FOTQ01000001.1"/>
</dbReference>
<dbReference type="STRING" id="254406.SAMN04488042_101286"/>
<feature type="transmembrane region" description="Helical" evidence="1">
    <location>
        <begin position="6"/>
        <end position="29"/>
    </location>
</feature>
<feature type="transmembrane region" description="Helical" evidence="1">
    <location>
        <begin position="184"/>
        <end position="204"/>
    </location>
</feature>
<dbReference type="OrthoDB" id="5766358at2"/>
<keyword evidence="1" id="KW-1133">Transmembrane helix</keyword>
<evidence type="ECO:0000256" key="1">
    <source>
        <dbReference type="SAM" id="Phobius"/>
    </source>
</evidence>
<feature type="transmembrane region" description="Helical" evidence="1">
    <location>
        <begin position="216"/>
        <end position="236"/>
    </location>
</feature>
<protein>
    <submittedName>
        <fullName evidence="2">Zinc transporter, ZIP family</fullName>
    </submittedName>
</protein>
<organism evidence="2 3">
    <name type="scientific">Shimia aestuarii</name>
    <dbReference type="NCBI Taxonomy" id="254406"/>
    <lineage>
        <taxon>Bacteria</taxon>
        <taxon>Pseudomonadati</taxon>
        <taxon>Pseudomonadota</taxon>
        <taxon>Alphaproteobacteria</taxon>
        <taxon>Rhodobacterales</taxon>
        <taxon>Roseobacteraceae</taxon>
    </lineage>
</organism>
<dbReference type="AlphaFoldDB" id="A0A1I4HWS0"/>
<keyword evidence="1" id="KW-0472">Membrane</keyword>
<reference evidence="2 3" key="1">
    <citation type="submission" date="2016-10" db="EMBL/GenBank/DDBJ databases">
        <authorList>
            <person name="de Groot N.N."/>
        </authorList>
    </citation>
    <scope>NUCLEOTIDE SEQUENCE [LARGE SCALE GENOMIC DNA]</scope>
    <source>
        <strain evidence="2 3">DSM 15283</strain>
    </source>
</reference>
<dbReference type="Proteomes" id="UP000199144">
    <property type="component" value="Unassembled WGS sequence"/>
</dbReference>